<comment type="similarity">
    <text evidence="1 6">Belongs to the glycosyl hydrolase 43 family.</text>
</comment>
<dbReference type="EMBL" id="PDCJ01000004">
    <property type="protein sequence ID" value="PEG29340.1"/>
    <property type="molecule type" value="Genomic_DNA"/>
</dbReference>
<feature type="site" description="Important for catalytic activity, responsible for pKa modulation of the active site Glu and correct orientation of both the proton donor and substrate" evidence="5">
    <location>
        <position position="121"/>
    </location>
</feature>
<dbReference type="Pfam" id="PF04616">
    <property type="entry name" value="Glyco_hydro_43"/>
    <property type="match status" value="1"/>
</dbReference>
<organism evidence="8 10">
    <name type="scientific">Clostridium neonatale</name>
    <dbReference type="NCBI Taxonomy" id="137838"/>
    <lineage>
        <taxon>Bacteria</taxon>
        <taxon>Bacillati</taxon>
        <taxon>Bacillota</taxon>
        <taxon>Clostridia</taxon>
        <taxon>Eubacteriales</taxon>
        <taxon>Clostridiaceae</taxon>
        <taxon>Clostridium</taxon>
    </lineage>
</organism>
<evidence type="ECO:0000313" key="10">
    <source>
        <dbReference type="Proteomes" id="UP000220840"/>
    </source>
</evidence>
<dbReference type="Proteomes" id="UP000431451">
    <property type="component" value="Unassembled WGS sequence"/>
</dbReference>
<dbReference type="Gene3D" id="2.115.10.20">
    <property type="entry name" value="Glycosyl hydrolase domain, family 43"/>
    <property type="match status" value="1"/>
</dbReference>
<evidence type="ECO:0000256" key="1">
    <source>
        <dbReference type="ARBA" id="ARBA00009865"/>
    </source>
</evidence>
<evidence type="ECO:0000256" key="4">
    <source>
        <dbReference type="PIRSR" id="PIRSR606710-1"/>
    </source>
</evidence>
<dbReference type="GO" id="GO:0005975">
    <property type="term" value="P:carbohydrate metabolic process"/>
    <property type="evidence" value="ECO:0007669"/>
    <property type="project" value="InterPro"/>
</dbReference>
<dbReference type="CDD" id="cd18617">
    <property type="entry name" value="GH43_XynB-like"/>
    <property type="match status" value="1"/>
</dbReference>
<name>A0A2A7MCP6_9CLOT</name>
<keyword evidence="2 6" id="KW-0378">Hydrolase</keyword>
<evidence type="ECO:0000256" key="5">
    <source>
        <dbReference type="PIRSR" id="PIRSR606710-2"/>
    </source>
</evidence>
<protein>
    <submittedName>
        <fullName evidence="8">Glycoside hydrolase family 43 protein</fullName>
    </submittedName>
    <submittedName>
        <fullName evidence="9">Non-reducing end alpha-L-arabinofuranosidase BoGH43A</fullName>
        <ecNumber evidence="9">3.2.1.55</ecNumber>
    </submittedName>
</protein>
<dbReference type="InterPro" id="IPR023296">
    <property type="entry name" value="Glyco_hydro_beta-prop_sf"/>
</dbReference>
<dbReference type="STRING" id="137838.GCA_001458595_00837"/>
<dbReference type="PANTHER" id="PTHR42812">
    <property type="entry name" value="BETA-XYLOSIDASE"/>
    <property type="match status" value="1"/>
</dbReference>
<feature type="active site" description="Proton donor" evidence="4">
    <location>
        <position position="183"/>
    </location>
</feature>
<dbReference type="AlphaFoldDB" id="A0A2A7MCP6"/>
<evidence type="ECO:0000256" key="3">
    <source>
        <dbReference type="ARBA" id="ARBA00023295"/>
    </source>
</evidence>
<proteinExistence type="inferred from homology"/>
<feature type="domain" description="Beta-xylosidase C-terminal Concanavalin A-like" evidence="7">
    <location>
        <begin position="318"/>
        <end position="511"/>
    </location>
</feature>
<dbReference type="RefSeq" id="WP_058293771.1">
    <property type="nucleotide sequence ID" value="NZ_CAKJVF010000068.1"/>
</dbReference>
<evidence type="ECO:0000256" key="6">
    <source>
        <dbReference type="RuleBase" id="RU361187"/>
    </source>
</evidence>
<keyword evidence="3 6" id="KW-0326">Glycosidase</keyword>
<dbReference type="SUPFAM" id="SSF75005">
    <property type="entry name" value="Arabinanase/levansucrase/invertase"/>
    <property type="match status" value="1"/>
</dbReference>
<sequence>MKIKNPILSGFYPDPSICKDDEYFYLVTSTFTYFPGVPIFRSKDLSNWEQIGNVLDRKSQLDLSNTRHSEGIFAPTIRYNDGTYYMITTNITHGGNFIVTSKDPAGPWSDPNFLEGAQGIDPSLFFDNDGKVYYVGTRPNQQGVRYNGDWEVWTQELDLNSMKLVGESHKIWKGALKNVIWPEGPHIYKKGNYYYLMIAEGGTGPDHCITVARSTSVFGEYVGNPKNPIITHRHLGNKYPIQHVGHGDLISTQDNKWFIIMLASRKFNGYCNIGRETFLATVDWEEDWPIINYGVGILQEEQEVDLCEYPVERKTNSYHFYKEQLEKEWLFLKNPSENLYSLKEREGALRLYLKEQTLSDLDNPAYIALRQKSYNYIASTAMDFTPNSQNECAGIAVVQSNEYYMTYEYTKKEEKYVLRIIEKNKEKSIILNEVEIKNKRLYLKIQCKDSLLTFYYGYDGINYEVLQRDVDTRNLSTEVAGGFVGCTLGMYGSSNRYKSNNYADFLCFEYQDIK</sequence>
<evidence type="ECO:0000313" key="11">
    <source>
        <dbReference type="Proteomes" id="UP000431451"/>
    </source>
</evidence>
<dbReference type="SUPFAM" id="SSF49899">
    <property type="entry name" value="Concanavalin A-like lectins/glucanases"/>
    <property type="match status" value="1"/>
</dbReference>
<reference evidence="8 10" key="1">
    <citation type="submission" date="2017-10" db="EMBL/GenBank/DDBJ databases">
        <title>Effective Description of Clostridium neonatale sp. nov. linked to necrotizing enterocolitis in neonates and a clarification of species assignable to the genus Clostridium (Prazmowski 1880) emend. Lawson and Rainey 2016.</title>
        <authorList>
            <person name="Bernard K."/>
            <person name="Burdz T."/>
            <person name="Wiebe D."/>
            <person name="Balcewich B."/>
            <person name="Alfa M."/>
            <person name="Bernier A.-M."/>
        </authorList>
    </citation>
    <scope>NUCLEOTIDE SEQUENCE [LARGE SCALE GENOMIC DNA]</scope>
    <source>
        <strain evidence="8 10">LCDC99A005</strain>
    </source>
</reference>
<feature type="active site" description="Proton acceptor" evidence="4">
    <location>
        <position position="14"/>
    </location>
</feature>
<evidence type="ECO:0000313" key="9">
    <source>
        <dbReference type="EMBL" id="VCT82999.1"/>
    </source>
</evidence>
<evidence type="ECO:0000313" key="8">
    <source>
        <dbReference type="EMBL" id="PEG29340.1"/>
    </source>
</evidence>
<gene>
    <name evidence="9" type="ORF">CNEONATNEC25_00592</name>
    <name evidence="8" type="ORF">CQ394_18400</name>
</gene>
<dbReference type="Pfam" id="PF17851">
    <property type="entry name" value="GH43_C2"/>
    <property type="match status" value="1"/>
</dbReference>
<dbReference type="InterPro" id="IPR013320">
    <property type="entry name" value="ConA-like_dom_sf"/>
</dbReference>
<accession>A0A2A7MCP6</accession>
<dbReference type="Gene3D" id="2.60.120.200">
    <property type="match status" value="1"/>
</dbReference>
<dbReference type="InterPro" id="IPR006710">
    <property type="entry name" value="Glyco_hydro_43"/>
</dbReference>
<dbReference type="EMBL" id="UWJD01000001">
    <property type="protein sequence ID" value="VCT82999.1"/>
    <property type="molecule type" value="Genomic_DNA"/>
</dbReference>
<reference evidence="9 11" key="2">
    <citation type="submission" date="2018-06" db="EMBL/GenBank/DDBJ databases">
        <authorList>
            <consortium name="IHU Genomes"/>
        </authorList>
    </citation>
    <scope>NUCLEOTIDE SEQUENCE [LARGE SCALE GENOMIC DNA]</scope>
    <source>
        <strain evidence="9 11">NEC25</strain>
    </source>
</reference>
<evidence type="ECO:0000259" key="7">
    <source>
        <dbReference type="Pfam" id="PF17851"/>
    </source>
</evidence>
<keyword evidence="10" id="KW-1185">Reference proteome</keyword>
<dbReference type="Proteomes" id="UP000220840">
    <property type="component" value="Unassembled WGS sequence"/>
</dbReference>
<evidence type="ECO:0000256" key="2">
    <source>
        <dbReference type="ARBA" id="ARBA00022801"/>
    </source>
</evidence>
<dbReference type="EC" id="3.2.1.55" evidence="9"/>
<dbReference type="GO" id="GO:0046556">
    <property type="term" value="F:alpha-L-arabinofuranosidase activity"/>
    <property type="evidence" value="ECO:0007669"/>
    <property type="project" value="UniProtKB-EC"/>
</dbReference>
<dbReference type="InterPro" id="IPR041542">
    <property type="entry name" value="GH43_C2"/>
</dbReference>
<dbReference type="OrthoDB" id="9801455at2"/>
<dbReference type="InterPro" id="IPR051795">
    <property type="entry name" value="Glycosyl_Hydrlase_43"/>
</dbReference>
<dbReference type="PANTHER" id="PTHR42812:SF12">
    <property type="entry name" value="BETA-XYLOSIDASE-RELATED"/>
    <property type="match status" value="1"/>
</dbReference>